<proteinExistence type="inferred from homology"/>
<sequence length="403" mass="43981">MEANDGRQVQGAYIPQELLKEISKVNNRLLIGIPRERCEAEKRLPLTPEAVDMLTDCGHRVLVESGAGLGINYSDNHFSEAGAEIVDTPAEVFQADLILKILPPLPVEIALMRPRTTVFSLVQFNLFAQEAFELMMAKRITAISYELMADEYNRFPVLNVTSEIEGAASITIASELLSNTQGGKGILLGGIPGVSPTEVVIIGAGNAGTVAARAALALGASVKVFDDDINKLRIIQQVLGQGLFTSTFHPNVLHNAFRSADVVIGAMRYINTRHRYIIATDLVRTMKKGALVIDLRVSQGGCFETTCCLSREDPAVFEQYGVLHYCKLNISNRVARTTSMAYSNIFVPLLLSLGDSGSVQGMIKSDKGFRAGVYMYYGKTVNSYVSNHFNLSSNNLDLYLSAF</sequence>
<evidence type="ECO:0000313" key="6">
    <source>
        <dbReference type="EMBL" id="CUN31374.1"/>
    </source>
</evidence>
<comment type="similarity">
    <text evidence="1">Belongs to the AlaDH/PNT family.</text>
</comment>
<evidence type="ECO:0000256" key="3">
    <source>
        <dbReference type="ARBA" id="ARBA00023002"/>
    </source>
</evidence>
<dbReference type="EC" id="1.4.1.1" evidence="2"/>
<reference evidence="6 7" key="1">
    <citation type="submission" date="2015-09" db="EMBL/GenBank/DDBJ databases">
        <authorList>
            <consortium name="Pathogen Informatics"/>
        </authorList>
    </citation>
    <scope>NUCLEOTIDE SEQUENCE [LARGE SCALE GENOMIC DNA]</scope>
    <source>
        <strain evidence="6 7">2789STDY5608872</strain>
    </source>
</reference>
<feature type="domain" description="Alanine dehydrogenase/pyridine nucleotide transhydrogenase NAD(H)-binding" evidence="4">
    <location>
        <begin position="177"/>
        <end position="326"/>
    </location>
</feature>
<name>A0A173VWD0_PARDI</name>
<organism evidence="6 7">
    <name type="scientific">Parabacteroides distasonis</name>
    <dbReference type="NCBI Taxonomy" id="823"/>
    <lineage>
        <taxon>Bacteria</taxon>
        <taxon>Pseudomonadati</taxon>
        <taxon>Bacteroidota</taxon>
        <taxon>Bacteroidia</taxon>
        <taxon>Bacteroidales</taxon>
        <taxon>Tannerellaceae</taxon>
        <taxon>Parabacteroides</taxon>
    </lineage>
</organism>
<evidence type="ECO:0000256" key="2">
    <source>
        <dbReference type="ARBA" id="ARBA00012897"/>
    </source>
</evidence>
<dbReference type="Pfam" id="PF05222">
    <property type="entry name" value="AlaDh_PNT_N"/>
    <property type="match status" value="1"/>
</dbReference>
<dbReference type="GO" id="GO:0042853">
    <property type="term" value="P:L-alanine catabolic process"/>
    <property type="evidence" value="ECO:0007669"/>
    <property type="project" value="InterPro"/>
</dbReference>
<dbReference type="RefSeq" id="WP_057319905.1">
    <property type="nucleotide sequence ID" value="NZ_CYXP01000010.1"/>
</dbReference>
<evidence type="ECO:0000259" key="4">
    <source>
        <dbReference type="SMART" id="SM01002"/>
    </source>
</evidence>
<dbReference type="SMART" id="SM01002">
    <property type="entry name" value="AlaDh_PNT_C"/>
    <property type="match status" value="1"/>
</dbReference>
<accession>A0A173VWD0</accession>
<dbReference type="GO" id="GO:0005886">
    <property type="term" value="C:plasma membrane"/>
    <property type="evidence" value="ECO:0007669"/>
    <property type="project" value="TreeGrafter"/>
</dbReference>
<keyword evidence="3 6" id="KW-0560">Oxidoreductase</keyword>
<dbReference type="Pfam" id="PF01262">
    <property type="entry name" value="AlaDh_PNT_C"/>
    <property type="match status" value="1"/>
</dbReference>
<dbReference type="PANTHER" id="PTHR42795">
    <property type="entry name" value="ALANINE DEHYDROGENASE"/>
    <property type="match status" value="1"/>
</dbReference>
<dbReference type="Proteomes" id="UP000095591">
    <property type="component" value="Unassembled WGS sequence"/>
</dbReference>
<dbReference type="Gene3D" id="3.40.50.720">
    <property type="entry name" value="NAD(P)-binding Rossmann-like Domain"/>
    <property type="match status" value="2"/>
</dbReference>
<evidence type="ECO:0000313" key="7">
    <source>
        <dbReference type="Proteomes" id="UP000095591"/>
    </source>
</evidence>
<dbReference type="EMBL" id="CYXP01000010">
    <property type="protein sequence ID" value="CUN31374.1"/>
    <property type="molecule type" value="Genomic_DNA"/>
</dbReference>
<dbReference type="CDD" id="cd05305">
    <property type="entry name" value="L-AlaDH"/>
    <property type="match status" value="1"/>
</dbReference>
<dbReference type="SUPFAM" id="SSF52283">
    <property type="entry name" value="Formate/glycerate dehydrogenase catalytic domain-like"/>
    <property type="match status" value="1"/>
</dbReference>
<dbReference type="InterPro" id="IPR007886">
    <property type="entry name" value="AlaDH/PNT_N"/>
</dbReference>
<feature type="domain" description="Alanine dehydrogenase/pyridine nucleotide transhydrogenase N-terminal" evidence="5">
    <location>
        <begin position="32"/>
        <end position="161"/>
    </location>
</feature>
<dbReference type="PANTHER" id="PTHR42795:SF1">
    <property type="entry name" value="ALANINE DEHYDROGENASE"/>
    <property type="match status" value="1"/>
</dbReference>
<dbReference type="SUPFAM" id="SSF51735">
    <property type="entry name" value="NAD(P)-binding Rossmann-fold domains"/>
    <property type="match status" value="1"/>
</dbReference>
<dbReference type="InterPro" id="IPR008141">
    <property type="entry name" value="Ala_DH"/>
</dbReference>
<dbReference type="GO" id="GO:0000286">
    <property type="term" value="F:alanine dehydrogenase activity"/>
    <property type="evidence" value="ECO:0007669"/>
    <property type="project" value="UniProtKB-EC"/>
</dbReference>
<dbReference type="InterPro" id="IPR007698">
    <property type="entry name" value="AlaDH/PNT_NAD(H)-bd"/>
</dbReference>
<evidence type="ECO:0000259" key="5">
    <source>
        <dbReference type="SMART" id="SM01003"/>
    </source>
</evidence>
<dbReference type="SMART" id="SM01003">
    <property type="entry name" value="AlaDh_PNT_N"/>
    <property type="match status" value="1"/>
</dbReference>
<dbReference type="InterPro" id="IPR036291">
    <property type="entry name" value="NAD(P)-bd_dom_sf"/>
</dbReference>
<gene>
    <name evidence="6" type="primary">ald2</name>
    <name evidence="6" type="ORF">ERS852429_03720</name>
</gene>
<dbReference type="AlphaFoldDB" id="A0A173VWD0"/>
<protein>
    <recommendedName>
        <fullName evidence="2">alanine dehydrogenase</fullName>
        <ecNumber evidence="2">1.4.1.1</ecNumber>
    </recommendedName>
</protein>
<evidence type="ECO:0000256" key="1">
    <source>
        <dbReference type="ARBA" id="ARBA00005689"/>
    </source>
</evidence>